<feature type="compositionally biased region" description="Basic and acidic residues" evidence="1">
    <location>
        <begin position="186"/>
        <end position="207"/>
    </location>
</feature>
<evidence type="ECO:0000313" key="3">
    <source>
        <dbReference type="Proteomes" id="UP000243686"/>
    </source>
</evidence>
<feature type="non-terminal residue" evidence="2">
    <location>
        <position position="1168"/>
    </location>
</feature>
<protein>
    <submittedName>
        <fullName evidence="2">Uncharacterized protein</fullName>
    </submittedName>
</protein>
<evidence type="ECO:0000313" key="2">
    <source>
        <dbReference type="EMBL" id="OON18533.1"/>
    </source>
</evidence>
<feature type="region of interest" description="Disordered" evidence="1">
    <location>
        <begin position="1"/>
        <end position="30"/>
    </location>
</feature>
<feature type="region of interest" description="Disordered" evidence="1">
    <location>
        <begin position="424"/>
        <end position="471"/>
    </location>
</feature>
<dbReference type="AlphaFoldDB" id="A0A1S8WWD1"/>
<feature type="compositionally biased region" description="Basic and acidic residues" evidence="1">
    <location>
        <begin position="424"/>
        <end position="435"/>
    </location>
</feature>
<evidence type="ECO:0000256" key="1">
    <source>
        <dbReference type="SAM" id="MobiDB-lite"/>
    </source>
</evidence>
<name>A0A1S8WWD1_OPIVI</name>
<keyword evidence="3" id="KW-1185">Reference proteome</keyword>
<sequence length="1168" mass="129912">MQLVPRTPRSREKLDPIATSSSGKSSEITDGTIYVPVSDIDEPDLAVMDRQSQMEVAKLRRIHRKHQLRDRKAGKPPYLYLYEPGVARGQPKNSGRLRTQQEKATLAKSRGDTHQLAQESTKLDVAGSSEGDQSCSHDREDQGDRTMGEERSSRSLGSRETIKDAHLRTTMGQTEESEQRLVLTEESEKSRQNDVSYREPHRKDNTNARKHTLFPRSPPMPDKTVPGAVPTMVFSASKPPHGVFIPASSEARNRVQSQNITSPRKLRPVRSRPHSSRTAGDLDMYQIAGQHRPECNISGESEGLPKLISSRSDETPCVVRFMYLGATRLEEAAIGRTSEPSSRATRVQTGDWAQRTKRLITVNQQPSGTNTITVFKGVLQPGGERMFDLKEDPGARTFDQDLHTTPPTHLRNRVQCQAAQSVRLEGEKLKKESRPSDLLTESGDSVEQHRENDELSSVNEQDSSNPSALLSPVERFGTNITRRIASSTRWEHFATGVTEELPYEMTDEQPEWLEEKLQLGSEESDEEAIQHYCQTQESISHLSMSTERECFRAYSMEFDNYREVTTEQEYYENIYEEEADEDDSVPEVEEGGEKSVDVSEDQVRDEVDDIGGGLESDYEAEHPVEATQGQENSEEEENGVIVEKVDAFYQHKMAAFSSAPTEVQNYVDSALPTNGIYENTVPLYETSSGDVHNITGCDLLITDVTEEAMLSYYAALEPMDPHNSSASGDSFTHAFSTTVHSAHPCARLSSVTMGFESEQLQSPTWYSKVDFIGGSVLMVPRCENEQTGCNVHNDLERCCQDVETSSISPCTNGTRSVTFTSAMSDAKSPDKRSVEATRQIKSVGPQFRLIGDDQRPPVTEELNALYSTHASPQIVRDRFNVLSAPEYNSAGFFTKIQDRTFDQPKMEWKEAVDETSNKRPAVPSVQNRTSSIDRAVEKSGASTGTPTAYRSKVVYRSKDSLAADHHGTTTPSANGFAEAIRSTRDTAFLTPAYAADFEELQSSGDDTHKCSNLRKTGVSSASCKYTLVGACLHGLSFQPLAKVPAGWTRPTSDSQFESTTSGGCVIYLEFGDQINEASSPSTLDKHRDKQGLDKPSNSEHTKCLVRIFEEGITNLKETRLKKPTKEGSNGLRWRVSKWKALKNVKQVEFKGLKALKAFGINYNGGKLK</sequence>
<feature type="compositionally biased region" description="Basic and acidic residues" evidence="1">
    <location>
        <begin position="591"/>
        <end position="605"/>
    </location>
</feature>
<feature type="compositionally biased region" description="Polar residues" evidence="1">
    <location>
        <begin position="455"/>
        <end position="468"/>
    </location>
</feature>
<accession>A0A1S8WWD1</accession>
<feature type="compositionally biased region" description="Basic and acidic residues" evidence="1">
    <location>
        <begin position="1083"/>
        <end position="1097"/>
    </location>
</feature>
<feature type="compositionally biased region" description="Basic and acidic residues" evidence="1">
    <location>
        <begin position="135"/>
        <end position="153"/>
    </location>
</feature>
<feature type="compositionally biased region" description="Acidic residues" evidence="1">
    <location>
        <begin position="576"/>
        <end position="590"/>
    </location>
</feature>
<reference evidence="2 3" key="1">
    <citation type="submission" date="2015-03" db="EMBL/GenBank/DDBJ databases">
        <title>Draft genome of the nematode, Opisthorchis viverrini.</title>
        <authorList>
            <person name="Mitreva M."/>
        </authorList>
    </citation>
    <scope>NUCLEOTIDE SEQUENCE [LARGE SCALE GENOMIC DNA]</scope>
    <source>
        <strain evidence="2">Khon Kaen</strain>
    </source>
</reference>
<dbReference type="Proteomes" id="UP000243686">
    <property type="component" value="Unassembled WGS sequence"/>
</dbReference>
<feature type="region of interest" description="Disordered" evidence="1">
    <location>
        <begin position="1077"/>
        <end position="1097"/>
    </location>
</feature>
<feature type="compositionally biased region" description="Polar residues" evidence="1">
    <location>
        <begin position="18"/>
        <end position="29"/>
    </location>
</feature>
<feature type="region of interest" description="Disordered" evidence="1">
    <location>
        <begin position="84"/>
        <end position="223"/>
    </location>
</feature>
<proteinExistence type="predicted"/>
<dbReference type="EMBL" id="KV894081">
    <property type="protein sequence ID" value="OON18533.1"/>
    <property type="molecule type" value="Genomic_DNA"/>
</dbReference>
<gene>
    <name evidence="2" type="ORF">X801_05612</name>
</gene>
<organism evidence="2 3">
    <name type="scientific">Opisthorchis viverrini</name>
    <name type="common">Southeast Asian liver fluke</name>
    <dbReference type="NCBI Taxonomy" id="6198"/>
    <lineage>
        <taxon>Eukaryota</taxon>
        <taxon>Metazoa</taxon>
        <taxon>Spiralia</taxon>
        <taxon>Lophotrochozoa</taxon>
        <taxon>Platyhelminthes</taxon>
        <taxon>Trematoda</taxon>
        <taxon>Digenea</taxon>
        <taxon>Opisthorchiida</taxon>
        <taxon>Opisthorchiata</taxon>
        <taxon>Opisthorchiidae</taxon>
        <taxon>Opisthorchis</taxon>
    </lineage>
</organism>
<feature type="region of interest" description="Disordered" evidence="1">
    <location>
        <begin position="576"/>
        <end position="637"/>
    </location>
</feature>